<proteinExistence type="predicted"/>
<dbReference type="Proteomes" id="UP000575397">
    <property type="component" value="Unassembled WGS sequence"/>
</dbReference>
<name>A0A7Y0URW8_9ACTO</name>
<comment type="caution">
    <text evidence="1">The sequence shown here is derived from an EMBL/GenBank/DDBJ whole genome shotgun (WGS) entry which is preliminary data.</text>
</comment>
<dbReference type="EMBL" id="JABCUS010000002">
    <property type="protein sequence ID" value="NMX02635.1"/>
    <property type="molecule type" value="Genomic_DNA"/>
</dbReference>
<evidence type="ECO:0000313" key="1">
    <source>
        <dbReference type="EMBL" id="NMX02635.1"/>
    </source>
</evidence>
<dbReference type="RefSeq" id="WP_169762149.1">
    <property type="nucleotide sequence ID" value="NZ_JABCUQ010000028.1"/>
</dbReference>
<dbReference type="AlphaFoldDB" id="A0A7Y0URW8"/>
<accession>A0A7Y0URW8</accession>
<evidence type="ECO:0000313" key="2">
    <source>
        <dbReference type="Proteomes" id="UP000575397"/>
    </source>
</evidence>
<gene>
    <name evidence="1" type="ORF">HHJ77_01460</name>
</gene>
<reference evidence="1 2" key="1">
    <citation type="submission" date="2020-04" db="EMBL/GenBank/DDBJ databases">
        <title>Antimicrobial susceptibility and clonality of vaginal-derived multi-drug resistant Mobiluncus isolates in China.</title>
        <authorList>
            <person name="Zhang X."/>
        </authorList>
    </citation>
    <scope>NUCLEOTIDE SEQUENCE [LARGE SCALE GENOMIC DNA]</scope>
    <source>
        <strain evidence="1 2">12</strain>
    </source>
</reference>
<sequence length="51" mass="5789">MQTGEPESESVQDDLKRLREELRQGSAKTYHNFDEILAKIDGEISAEPTEP</sequence>
<organism evidence="1 2">
    <name type="scientific">Mobiluncus mulieris</name>
    <dbReference type="NCBI Taxonomy" id="2052"/>
    <lineage>
        <taxon>Bacteria</taxon>
        <taxon>Bacillati</taxon>
        <taxon>Actinomycetota</taxon>
        <taxon>Actinomycetes</taxon>
        <taxon>Actinomycetales</taxon>
        <taxon>Actinomycetaceae</taxon>
        <taxon>Mobiluncus</taxon>
    </lineage>
</organism>
<protein>
    <submittedName>
        <fullName evidence="1">Uncharacterized protein</fullName>
    </submittedName>
</protein>